<organism evidence="4 5">
    <name type="scientific">Friedmanniomyces endolithicus</name>
    <dbReference type="NCBI Taxonomy" id="329885"/>
    <lineage>
        <taxon>Eukaryota</taxon>
        <taxon>Fungi</taxon>
        <taxon>Dikarya</taxon>
        <taxon>Ascomycota</taxon>
        <taxon>Pezizomycotina</taxon>
        <taxon>Dothideomycetes</taxon>
        <taxon>Dothideomycetidae</taxon>
        <taxon>Mycosphaerellales</taxon>
        <taxon>Teratosphaeriaceae</taxon>
        <taxon>Friedmanniomyces</taxon>
    </lineage>
</organism>
<proteinExistence type="inferred from homology"/>
<evidence type="ECO:0000313" key="5">
    <source>
        <dbReference type="Proteomes" id="UP001175353"/>
    </source>
</evidence>
<gene>
    <name evidence="4" type="ORF">LTR91_016209</name>
</gene>
<accession>A0AAN6K8A8</accession>
<name>A0AAN6K8A8_9PEZI</name>
<feature type="domain" description="AB hydrolase-1" evidence="3">
    <location>
        <begin position="35"/>
        <end position="160"/>
    </location>
</feature>
<dbReference type="InterPro" id="IPR029058">
    <property type="entry name" value="AB_hydrolase_fold"/>
</dbReference>
<dbReference type="InterPro" id="IPR000639">
    <property type="entry name" value="Epox_hydrolase-like"/>
</dbReference>
<evidence type="ECO:0000256" key="1">
    <source>
        <dbReference type="ARBA" id="ARBA00022801"/>
    </source>
</evidence>
<dbReference type="Proteomes" id="UP001175353">
    <property type="component" value="Unassembled WGS sequence"/>
</dbReference>
<dbReference type="Pfam" id="PF00561">
    <property type="entry name" value="Abhydrolase_1"/>
    <property type="match status" value="1"/>
</dbReference>
<comment type="similarity">
    <text evidence="2">Belongs to the AB hydrolase superfamily. Epoxide hydrolase family.</text>
</comment>
<protein>
    <recommendedName>
        <fullName evidence="3">AB hydrolase-1 domain-containing protein</fullName>
    </recommendedName>
</protein>
<dbReference type="PRINTS" id="PR00412">
    <property type="entry name" value="EPOXHYDRLASE"/>
</dbReference>
<dbReference type="GO" id="GO:0016787">
    <property type="term" value="F:hydrolase activity"/>
    <property type="evidence" value="ECO:0007669"/>
    <property type="project" value="UniProtKB-KW"/>
</dbReference>
<evidence type="ECO:0000256" key="2">
    <source>
        <dbReference type="ARBA" id="ARBA00038334"/>
    </source>
</evidence>
<dbReference type="SUPFAM" id="SSF53474">
    <property type="entry name" value="alpha/beta-Hydrolases"/>
    <property type="match status" value="1"/>
</dbReference>
<dbReference type="AlphaFoldDB" id="A0AAN6K8A8"/>
<evidence type="ECO:0000259" key="3">
    <source>
        <dbReference type="Pfam" id="PF00561"/>
    </source>
</evidence>
<dbReference type="PANTHER" id="PTHR43329">
    <property type="entry name" value="EPOXIDE HYDROLASE"/>
    <property type="match status" value="1"/>
</dbReference>
<keyword evidence="1" id="KW-0378">Hydrolase</keyword>
<evidence type="ECO:0000313" key="4">
    <source>
        <dbReference type="EMBL" id="KAK0969711.1"/>
    </source>
</evidence>
<dbReference type="EMBL" id="JAUJLE010000194">
    <property type="protein sequence ID" value="KAK0969711.1"/>
    <property type="molecule type" value="Genomic_DNA"/>
</dbReference>
<comment type="caution">
    <text evidence="4">The sequence shown here is derived from an EMBL/GenBank/DDBJ whole genome shotgun (WGS) entry which is preliminary data.</text>
</comment>
<reference evidence="4" key="1">
    <citation type="submission" date="2023-06" db="EMBL/GenBank/DDBJ databases">
        <title>Black Yeasts Isolated from many extreme environments.</title>
        <authorList>
            <person name="Coleine C."/>
            <person name="Stajich J.E."/>
            <person name="Selbmann L."/>
        </authorList>
    </citation>
    <scope>NUCLEOTIDE SEQUENCE</scope>
    <source>
        <strain evidence="4">CCFEE 5200</strain>
    </source>
</reference>
<sequence>MEKFEHKTLETTPHNLTYSYYLSPNFHNPSHPSAPTLVLCHGFPDCAWLWSRAIPHLLTLPYRILLLDLLGFGDSSKPTTPAHYNYRLQAASLAQILDHEGAPDNIIPVGHDWGSGTVQRFYLYHRHRCAGLALLSLAYQVPSPDPFDLETANKETAKRFGYPQWEYWNFFTAPDAPKLLMENLDRFWEVNNGFFPSPDPKEKGVDIWMREMFCVPGAMREYITGTGKYKDFTVELRPYARDEKLTEAYRERMRRDGFEGPVCYYTSLANNTMLEDERSLCQGDGDEDKKITVPVLYIGQTGDWVCRTDLMSDAKEAGLVKDVEEKVVDAGHWCLYDEKKSEEIAGMIGEWLGRKFPVK</sequence>
<keyword evidence="5" id="KW-1185">Reference proteome</keyword>
<dbReference type="Gene3D" id="3.40.50.1820">
    <property type="entry name" value="alpha/beta hydrolase"/>
    <property type="match status" value="1"/>
</dbReference>
<dbReference type="InterPro" id="IPR000073">
    <property type="entry name" value="AB_hydrolase_1"/>
</dbReference>